<reference evidence="1 2" key="1">
    <citation type="journal article" date="2016" name="Sci. Rep.">
        <title>Metabolic traits of an uncultured archaeal lineage -MSBL1- from brine pools of the Red Sea.</title>
        <authorList>
            <person name="Mwirichia R."/>
            <person name="Alam I."/>
            <person name="Rashid M."/>
            <person name="Vinu M."/>
            <person name="Ba-Alawi W."/>
            <person name="Anthony Kamau A."/>
            <person name="Kamanda Ngugi D."/>
            <person name="Goker M."/>
            <person name="Klenk H.P."/>
            <person name="Bajic V."/>
            <person name="Stingl U."/>
        </authorList>
    </citation>
    <scope>NUCLEOTIDE SEQUENCE [LARGE SCALE GENOMIC DNA]</scope>
    <source>
        <strain evidence="1">SCGC-AAA833F18</strain>
    </source>
</reference>
<dbReference type="AlphaFoldDB" id="A0A133VS33"/>
<sequence>MKPWEVKETVEQFRKMSGSESIEIGFSLSQNAIEIFANSLGKKGPDKEVLDLIRGGNEWTSRKSQKD</sequence>
<evidence type="ECO:0000313" key="2">
    <source>
        <dbReference type="Proteomes" id="UP000070399"/>
    </source>
</evidence>
<protein>
    <submittedName>
        <fullName evidence="1">Uncharacterized protein</fullName>
    </submittedName>
</protein>
<accession>A0A133VS33</accession>
<dbReference type="Proteomes" id="UP000070399">
    <property type="component" value="Unassembled WGS sequence"/>
</dbReference>
<keyword evidence="2" id="KW-1185">Reference proteome</keyword>
<organism evidence="1 2">
    <name type="scientific">candidate division MSBL1 archaeon SCGC-AAA833F18</name>
    <dbReference type="NCBI Taxonomy" id="1698257"/>
    <lineage>
        <taxon>Archaea</taxon>
        <taxon>Methanobacteriati</taxon>
        <taxon>Methanobacteriota</taxon>
        <taxon>candidate division MSBL1</taxon>
    </lineage>
</organism>
<proteinExistence type="predicted"/>
<comment type="caution">
    <text evidence="1">The sequence shown here is derived from an EMBL/GenBank/DDBJ whole genome shotgun (WGS) entry which is preliminary data.</text>
</comment>
<name>A0A133VS33_9EURY</name>
<evidence type="ECO:0000313" key="1">
    <source>
        <dbReference type="EMBL" id="KXB09266.1"/>
    </source>
</evidence>
<dbReference type="EMBL" id="LHYO01000009">
    <property type="protein sequence ID" value="KXB09266.1"/>
    <property type="molecule type" value="Genomic_DNA"/>
</dbReference>
<gene>
    <name evidence="1" type="ORF">AKJ35_01065</name>
</gene>